<evidence type="ECO:0000256" key="4">
    <source>
        <dbReference type="ARBA" id="ARBA00022475"/>
    </source>
</evidence>
<evidence type="ECO:0000256" key="10">
    <source>
        <dbReference type="ARBA" id="ARBA00023201"/>
    </source>
</evidence>
<organism evidence="12">
    <name type="scientific">marine sediment metagenome</name>
    <dbReference type="NCBI Taxonomy" id="412755"/>
    <lineage>
        <taxon>unclassified sequences</taxon>
        <taxon>metagenomes</taxon>
        <taxon>ecological metagenomes</taxon>
    </lineage>
</organism>
<evidence type="ECO:0000256" key="11">
    <source>
        <dbReference type="SAM" id="Phobius"/>
    </source>
</evidence>
<dbReference type="GO" id="GO:0005886">
    <property type="term" value="C:plasma membrane"/>
    <property type="evidence" value="ECO:0007669"/>
    <property type="project" value="UniProtKB-SubCell"/>
</dbReference>
<dbReference type="InterPro" id="IPR038377">
    <property type="entry name" value="Na/Glc_symporter_sf"/>
</dbReference>
<dbReference type="Gene3D" id="1.20.1730.10">
    <property type="entry name" value="Sodium/glucose cotransporter"/>
    <property type="match status" value="1"/>
</dbReference>
<dbReference type="Pfam" id="PF00474">
    <property type="entry name" value="SSF"/>
    <property type="match status" value="1"/>
</dbReference>
<feature type="transmembrane region" description="Helical" evidence="11">
    <location>
        <begin position="12"/>
        <end position="31"/>
    </location>
</feature>
<keyword evidence="4" id="KW-1003">Cell membrane</keyword>
<name>X1EJD0_9ZZZZ</name>
<protein>
    <submittedName>
        <fullName evidence="12">Uncharacterized protein</fullName>
    </submittedName>
</protein>
<evidence type="ECO:0000256" key="1">
    <source>
        <dbReference type="ARBA" id="ARBA00004651"/>
    </source>
</evidence>
<dbReference type="PANTHER" id="PTHR42985:SF40">
    <property type="entry name" value="LD47995P-RELATED"/>
    <property type="match status" value="1"/>
</dbReference>
<sequence>MPARSYATDWVLLILNIGIFAMAPFVIYLYLPFFKRLNITTAYEYLEKRFHVSIRLLGSLSFVAFQLGRMGIVVLLPALALSAVTGLNVYLCIALMGLLSTVYTVVGGIEAVIWTDVLQAVVLVGGALAALGIIVG</sequence>
<keyword evidence="5 11" id="KW-0812">Transmembrane</keyword>
<evidence type="ECO:0000313" key="12">
    <source>
        <dbReference type="EMBL" id="GAH33431.1"/>
    </source>
</evidence>
<dbReference type="GO" id="GO:0006814">
    <property type="term" value="P:sodium ion transport"/>
    <property type="evidence" value="ECO:0007669"/>
    <property type="project" value="UniProtKB-KW"/>
</dbReference>
<keyword evidence="9 11" id="KW-0472">Membrane</keyword>
<feature type="transmembrane region" description="Helical" evidence="11">
    <location>
        <begin position="113"/>
        <end position="135"/>
    </location>
</feature>
<evidence type="ECO:0000256" key="8">
    <source>
        <dbReference type="ARBA" id="ARBA00023065"/>
    </source>
</evidence>
<evidence type="ECO:0000256" key="9">
    <source>
        <dbReference type="ARBA" id="ARBA00023136"/>
    </source>
</evidence>
<evidence type="ECO:0000256" key="7">
    <source>
        <dbReference type="ARBA" id="ARBA00023053"/>
    </source>
</evidence>
<comment type="similarity">
    <text evidence="2">Belongs to the sodium:solute symporter (SSF) (TC 2.A.21) family.</text>
</comment>
<comment type="subcellular location">
    <subcellularLocation>
        <location evidence="1">Cell membrane</location>
        <topology evidence="1">Multi-pass membrane protein</topology>
    </subcellularLocation>
</comment>
<dbReference type="PROSITE" id="PS50283">
    <property type="entry name" value="NA_SOLUT_SYMP_3"/>
    <property type="match status" value="1"/>
</dbReference>
<dbReference type="InterPro" id="IPR051163">
    <property type="entry name" value="Sodium:Solute_Symporter_SSF"/>
</dbReference>
<accession>X1EJD0</accession>
<evidence type="ECO:0000256" key="2">
    <source>
        <dbReference type="ARBA" id="ARBA00006434"/>
    </source>
</evidence>
<feature type="non-terminal residue" evidence="12">
    <location>
        <position position="136"/>
    </location>
</feature>
<dbReference type="InterPro" id="IPR001734">
    <property type="entry name" value="Na/solute_symporter"/>
</dbReference>
<evidence type="ECO:0000256" key="6">
    <source>
        <dbReference type="ARBA" id="ARBA00022989"/>
    </source>
</evidence>
<keyword evidence="7" id="KW-0915">Sodium</keyword>
<dbReference type="EMBL" id="BARU01010482">
    <property type="protein sequence ID" value="GAH33431.1"/>
    <property type="molecule type" value="Genomic_DNA"/>
</dbReference>
<dbReference type="PANTHER" id="PTHR42985">
    <property type="entry name" value="SODIUM-COUPLED MONOCARBOXYLATE TRANSPORTER"/>
    <property type="match status" value="1"/>
</dbReference>
<gene>
    <name evidence="12" type="ORF">S03H2_19973</name>
</gene>
<reference evidence="12" key="1">
    <citation type="journal article" date="2014" name="Front. Microbiol.">
        <title>High frequency of phylogenetically diverse reductive dehalogenase-homologous genes in deep subseafloor sedimentary metagenomes.</title>
        <authorList>
            <person name="Kawai M."/>
            <person name="Futagami T."/>
            <person name="Toyoda A."/>
            <person name="Takaki Y."/>
            <person name="Nishi S."/>
            <person name="Hori S."/>
            <person name="Arai W."/>
            <person name="Tsubouchi T."/>
            <person name="Morono Y."/>
            <person name="Uchiyama I."/>
            <person name="Ito T."/>
            <person name="Fujiyama A."/>
            <person name="Inagaki F."/>
            <person name="Takami H."/>
        </authorList>
    </citation>
    <scope>NUCLEOTIDE SEQUENCE</scope>
    <source>
        <strain evidence="12">Expedition CK06-06</strain>
    </source>
</reference>
<keyword evidence="6 11" id="KW-1133">Transmembrane helix</keyword>
<keyword evidence="8" id="KW-0406">Ion transport</keyword>
<keyword evidence="10" id="KW-0739">Sodium transport</keyword>
<comment type="caution">
    <text evidence="12">The sequence shown here is derived from an EMBL/GenBank/DDBJ whole genome shotgun (WGS) entry which is preliminary data.</text>
</comment>
<feature type="transmembrane region" description="Helical" evidence="11">
    <location>
        <begin position="87"/>
        <end position="106"/>
    </location>
</feature>
<dbReference type="GO" id="GO:0015293">
    <property type="term" value="F:symporter activity"/>
    <property type="evidence" value="ECO:0007669"/>
    <property type="project" value="TreeGrafter"/>
</dbReference>
<evidence type="ECO:0000256" key="5">
    <source>
        <dbReference type="ARBA" id="ARBA00022692"/>
    </source>
</evidence>
<keyword evidence="3" id="KW-0813">Transport</keyword>
<evidence type="ECO:0000256" key="3">
    <source>
        <dbReference type="ARBA" id="ARBA00022448"/>
    </source>
</evidence>
<dbReference type="AlphaFoldDB" id="X1EJD0"/>
<feature type="transmembrane region" description="Helical" evidence="11">
    <location>
        <begin position="52"/>
        <end position="81"/>
    </location>
</feature>
<proteinExistence type="inferred from homology"/>